<dbReference type="InterPro" id="IPR006638">
    <property type="entry name" value="Elp3/MiaA/NifB-like_rSAM"/>
</dbReference>
<evidence type="ECO:0000256" key="6">
    <source>
        <dbReference type="ARBA" id="ARBA00023014"/>
    </source>
</evidence>
<evidence type="ECO:0000256" key="2">
    <source>
        <dbReference type="ARBA" id="ARBA00022485"/>
    </source>
</evidence>
<dbReference type="Gene3D" id="3.20.20.70">
    <property type="entry name" value="Aldolase class I"/>
    <property type="match status" value="1"/>
</dbReference>
<keyword evidence="4" id="KW-0479">Metal-binding</keyword>
<evidence type="ECO:0000259" key="8">
    <source>
        <dbReference type="PROSITE" id="PS51918"/>
    </source>
</evidence>
<dbReference type="SFLD" id="SFLDG01060">
    <property type="entry name" value="BATS_domain_containing"/>
    <property type="match status" value="1"/>
</dbReference>
<dbReference type="SFLD" id="SFLDG01280">
    <property type="entry name" value="HydE/PylB-like"/>
    <property type="match status" value="1"/>
</dbReference>
<gene>
    <name evidence="9" type="primary">hydE</name>
    <name evidence="9" type="ORF">V3851_23345</name>
</gene>
<dbReference type="SMART" id="SM00876">
    <property type="entry name" value="BATS"/>
    <property type="match status" value="1"/>
</dbReference>
<reference evidence="9 10" key="1">
    <citation type="submission" date="2024-02" db="EMBL/GenBank/DDBJ databases">
        <title>A nitrogen-fixing paenibacillus bacterium.</title>
        <authorList>
            <person name="Zhang W.L."/>
            <person name="Chen S.F."/>
        </authorList>
    </citation>
    <scope>NUCLEOTIDE SEQUENCE [LARGE SCALE GENOMIC DNA]</scope>
    <source>
        <strain evidence="9 10">M1</strain>
    </source>
</reference>
<dbReference type="SFLD" id="SFLDS00029">
    <property type="entry name" value="Radical_SAM"/>
    <property type="match status" value="1"/>
</dbReference>
<evidence type="ECO:0000256" key="4">
    <source>
        <dbReference type="ARBA" id="ARBA00022723"/>
    </source>
</evidence>
<dbReference type="PANTHER" id="PTHR43726">
    <property type="entry name" value="3-METHYLORNITHINE SYNTHASE"/>
    <property type="match status" value="1"/>
</dbReference>
<keyword evidence="10" id="KW-1185">Reference proteome</keyword>
<keyword evidence="5" id="KW-0408">Iron</keyword>
<dbReference type="CDD" id="cd01335">
    <property type="entry name" value="Radical_SAM"/>
    <property type="match status" value="1"/>
</dbReference>
<proteinExistence type="predicted"/>
<dbReference type="SUPFAM" id="SSF102114">
    <property type="entry name" value="Radical SAM enzymes"/>
    <property type="match status" value="1"/>
</dbReference>
<keyword evidence="6" id="KW-0411">Iron-sulfur</keyword>
<dbReference type="SMART" id="SM00729">
    <property type="entry name" value="Elp3"/>
    <property type="match status" value="1"/>
</dbReference>
<dbReference type="SFLD" id="SFLDF00348">
    <property type="entry name" value="FeFe_hydrogenase_maturase_(Hyd"/>
    <property type="match status" value="1"/>
</dbReference>
<protein>
    <submittedName>
        <fullName evidence="9">[FeFe] hydrogenase H-cluster radical SAM maturase HydE</fullName>
    </submittedName>
</protein>
<evidence type="ECO:0000313" key="9">
    <source>
        <dbReference type="EMBL" id="MEF2968741.1"/>
    </source>
</evidence>
<dbReference type="NCBIfam" id="TIGR03956">
    <property type="entry name" value="rSAM_HydE"/>
    <property type="match status" value="1"/>
</dbReference>
<evidence type="ECO:0000256" key="1">
    <source>
        <dbReference type="ARBA" id="ARBA00001966"/>
    </source>
</evidence>
<evidence type="ECO:0000256" key="3">
    <source>
        <dbReference type="ARBA" id="ARBA00022691"/>
    </source>
</evidence>
<evidence type="ECO:0000256" key="7">
    <source>
        <dbReference type="ARBA" id="ARBA00034078"/>
    </source>
</evidence>
<keyword evidence="3" id="KW-0949">S-adenosyl-L-methionine</keyword>
<dbReference type="InterPro" id="IPR058240">
    <property type="entry name" value="rSAM_sf"/>
</dbReference>
<comment type="cofactor">
    <cofactor evidence="1">
        <name>[4Fe-4S] cluster</name>
        <dbReference type="ChEBI" id="CHEBI:49883"/>
    </cofactor>
</comment>
<sequence>MKQLIHKLFCRGKLSRDEIVYLLGRLDGETRQELYRLAHRKRSEKYGDKVYMRGLIEFSSFCKQDCLYCGLRAGNKAAERYRLKPAEILDCCREGYDLGYRTFVLQSGEDAWYTEEILVRLVRDIKAEFPDAAITLSIGERDERTYRSLFDAGADRFLLRHETASRNLYQSLHPTMSFDNRRKCLSVLQSIGYQIGAGFMVGLPGQTLEDLADDLLYLQDLHPDMIGIGPFIPHSRTPLGGAEAGTIDDTLAMVALARLMVPDALIPATTALGSLDASGREKALKVGANVVMPNLSPLAVRKKYALYNNKICTGDESAACRHCLELRINSAGFSVDMGRGDSLKSLRMKPLTAFHSTSTQ</sequence>
<accession>A0ABU7VYI6</accession>
<dbReference type="InterPro" id="IPR010722">
    <property type="entry name" value="BATS_dom"/>
</dbReference>
<dbReference type="InterPro" id="IPR034422">
    <property type="entry name" value="HydE/PylB-like"/>
</dbReference>
<dbReference type="Proteomes" id="UP001306950">
    <property type="component" value="Unassembled WGS sequence"/>
</dbReference>
<evidence type="ECO:0000256" key="5">
    <source>
        <dbReference type="ARBA" id="ARBA00023004"/>
    </source>
</evidence>
<name>A0ABU7VYI6_9BACL</name>
<comment type="cofactor">
    <cofactor evidence="7">
        <name>[2Fe-2S] cluster</name>
        <dbReference type="ChEBI" id="CHEBI:190135"/>
    </cofactor>
</comment>
<feature type="domain" description="Radical SAM core" evidence="8">
    <location>
        <begin position="48"/>
        <end position="272"/>
    </location>
</feature>
<dbReference type="PROSITE" id="PS51918">
    <property type="entry name" value="RADICAL_SAM"/>
    <property type="match status" value="1"/>
</dbReference>
<dbReference type="InterPro" id="IPR013785">
    <property type="entry name" value="Aldolase_TIM"/>
</dbReference>
<dbReference type="PANTHER" id="PTHR43726:SF1">
    <property type="entry name" value="BIOTIN SYNTHASE"/>
    <property type="match status" value="1"/>
</dbReference>
<organism evidence="9 10">
    <name type="scientific">Paenibacillus haidiansis</name>
    <dbReference type="NCBI Taxonomy" id="1574488"/>
    <lineage>
        <taxon>Bacteria</taxon>
        <taxon>Bacillati</taxon>
        <taxon>Bacillota</taxon>
        <taxon>Bacilli</taxon>
        <taxon>Bacillales</taxon>
        <taxon>Paenibacillaceae</taxon>
        <taxon>Paenibacillus</taxon>
    </lineage>
</organism>
<dbReference type="SFLD" id="SFLDG01082">
    <property type="entry name" value="B12-binding_domain_containing"/>
    <property type="match status" value="1"/>
</dbReference>
<dbReference type="PIRSF" id="PIRSF004762">
    <property type="entry name" value="CHP00423"/>
    <property type="match status" value="1"/>
</dbReference>
<dbReference type="InterPro" id="IPR024021">
    <property type="entry name" value="FeFe-hyd_HydE_rSAM"/>
</dbReference>
<evidence type="ECO:0000313" key="10">
    <source>
        <dbReference type="Proteomes" id="UP001306950"/>
    </source>
</evidence>
<dbReference type="EMBL" id="JAZHPZ010000018">
    <property type="protein sequence ID" value="MEF2968741.1"/>
    <property type="molecule type" value="Genomic_DNA"/>
</dbReference>
<keyword evidence="2" id="KW-0004">4Fe-4S</keyword>
<comment type="caution">
    <text evidence="9">The sequence shown here is derived from an EMBL/GenBank/DDBJ whole genome shotgun (WGS) entry which is preliminary data.</text>
</comment>
<dbReference type="RefSeq" id="WP_331848916.1">
    <property type="nucleotide sequence ID" value="NZ_JAZHPZ010000018.1"/>
</dbReference>
<dbReference type="InterPro" id="IPR007197">
    <property type="entry name" value="rSAM"/>
</dbReference>
<dbReference type="Pfam" id="PF04055">
    <property type="entry name" value="Radical_SAM"/>
    <property type="match status" value="1"/>
</dbReference>